<evidence type="ECO:0008006" key="2">
    <source>
        <dbReference type="Google" id="ProtNLM"/>
    </source>
</evidence>
<reference evidence="1" key="1">
    <citation type="journal article" date="2015" name="Nature">
        <title>Complex archaea that bridge the gap between prokaryotes and eukaryotes.</title>
        <authorList>
            <person name="Spang A."/>
            <person name="Saw J.H."/>
            <person name="Jorgensen S.L."/>
            <person name="Zaremba-Niedzwiedzka K."/>
            <person name="Martijn J."/>
            <person name="Lind A.E."/>
            <person name="van Eijk R."/>
            <person name="Schleper C."/>
            <person name="Guy L."/>
            <person name="Ettema T.J."/>
        </authorList>
    </citation>
    <scope>NUCLEOTIDE SEQUENCE</scope>
</reference>
<accession>A0A0F9RNK8</accession>
<proteinExistence type="predicted"/>
<evidence type="ECO:0000313" key="1">
    <source>
        <dbReference type="EMBL" id="KKN51402.1"/>
    </source>
</evidence>
<protein>
    <recommendedName>
        <fullName evidence="2">DUF2190 domain-containing protein</fullName>
    </recommendedName>
</protein>
<comment type="caution">
    <text evidence="1">The sequence shown here is derived from an EMBL/GenBank/DDBJ whole genome shotgun (WGS) entry which is preliminary data.</text>
</comment>
<organism evidence="1">
    <name type="scientific">marine sediment metagenome</name>
    <dbReference type="NCBI Taxonomy" id="412755"/>
    <lineage>
        <taxon>unclassified sequences</taxon>
        <taxon>metagenomes</taxon>
        <taxon>ecological metagenomes</taxon>
    </lineage>
</organism>
<sequence length="127" mass="12910">MAVNRLVRSVTYPSDGDNSGNQYRIVALDDAGRVQVQTAAATPVLGVLQNKPGAIDAAAEVAIVGSIVKLEAGAAVSERDAIQAVAGGRGSPTTTEDDDIVGYALTPAAGSAELFEVVITAPAQFRT</sequence>
<gene>
    <name evidence="1" type="ORF">LCGC14_0622990</name>
</gene>
<dbReference type="AlphaFoldDB" id="A0A0F9RNK8"/>
<name>A0A0F9RNK8_9ZZZZ</name>
<dbReference type="EMBL" id="LAZR01001064">
    <property type="protein sequence ID" value="KKN51402.1"/>
    <property type="molecule type" value="Genomic_DNA"/>
</dbReference>